<accession>A0AAE3DV27</accession>
<organism evidence="1 2">
    <name type="scientific">Fusicatenibacter faecihominis</name>
    <dbReference type="NCBI Taxonomy" id="2881276"/>
    <lineage>
        <taxon>Bacteria</taxon>
        <taxon>Bacillati</taxon>
        <taxon>Bacillota</taxon>
        <taxon>Clostridia</taxon>
        <taxon>Lachnospirales</taxon>
        <taxon>Lachnospiraceae</taxon>
        <taxon>Fusicatenibacter</taxon>
    </lineage>
</organism>
<reference evidence="1 2" key="1">
    <citation type="submission" date="2021-10" db="EMBL/GenBank/DDBJ databases">
        <title>Anaerobic single-cell dispensing facilitates the cultivation of human gut bacteria.</title>
        <authorList>
            <person name="Afrizal A."/>
        </authorList>
    </citation>
    <scope>NUCLEOTIDE SEQUENCE [LARGE SCALE GENOMIC DNA]</scope>
    <source>
        <strain evidence="1 2">CLA-AA-H277</strain>
    </source>
</reference>
<name>A0AAE3DV27_9FIRM</name>
<proteinExistence type="predicted"/>
<dbReference type="RefSeq" id="WP_227616190.1">
    <property type="nucleotide sequence ID" value="NZ_JAJEPR010000045.1"/>
</dbReference>
<sequence length="111" mass="12780">MIGFLKSEKDLKEISAWNCKRGIFGRTFRDGKGKLTGKDRNKLKNERGPVVRSYLETKATFIQAAGIPENRYQPFRRKTSQCGGEKLSCGGIFFKKREKKIRFQDPTGKKF</sequence>
<keyword evidence="2" id="KW-1185">Reference proteome</keyword>
<dbReference type="AlphaFoldDB" id="A0AAE3DV27"/>
<dbReference type="EMBL" id="JAJEPR010000045">
    <property type="protein sequence ID" value="MCC2191271.1"/>
    <property type="molecule type" value="Genomic_DNA"/>
</dbReference>
<evidence type="ECO:0000313" key="2">
    <source>
        <dbReference type="Proteomes" id="UP001197875"/>
    </source>
</evidence>
<dbReference type="Proteomes" id="UP001197875">
    <property type="component" value="Unassembled WGS sequence"/>
</dbReference>
<comment type="caution">
    <text evidence="1">The sequence shown here is derived from an EMBL/GenBank/DDBJ whole genome shotgun (WGS) entry which is preliminary data.</text>
</comment>
<protein>
    <submittedName>
        <fullName evidence="1">Uncharacterized protein</fullName>
    </submittedName>
</protein>
<evidence type="ECO:0000313" key="1">
    <source>
        <dbReference type="EMBL" id="MCC2191271.1"/>
    </source>
</evidence>
<gene>
    <name evidence="1" type="ORF">LKD71_15995</name>
</gene>